<evidence type="ECO:0000256" key="4">
    <source>
        <dbReference type="ARBA" id="ARBA00022679"/>
    </source>
</evidence>
<dbReference type="Proteomes" id="UP001291687">
    <property type="component" value="Unassembled WGS sequence"/>
</dbReference>
<evidence type="ECO:0000256" key="2">
    <source>
        <dbReference type="ARBA" id="ARBA00012961"/>
    </source>
</evidence>
<protein>
    <recommendedName>
        <fullName evidence="3 9">Guanylate kinase</fullName>
        <ecNumber evidence="2 9">2.7.4.8</ecNumber>
    </recommendedName>
    <alternativeName>
        <fullName evidence="8 9">GMP kinase</fullName>
    </alternativeName>
</protein>
<dbReference type="RefSeq" id="WP_322776315.1">
    <property type="nucleotide sequence ID" value="NZ_JARJFB010000016.1"/>
</dbReference>
<evidence type="ECO:0000256" key="6">
    <source>
        <dbReference type="ARBA" id="ARBA00022777"/>
    </source>
</evidence>
<dbReference type="EMBL" id="JARJFB010000016">
    <property type="protein sequence ID" value="MEA0970411.1"/>
    <property type="molecule type" value="Genomic_DNA"/>
</dbReference>
<comment type="similarity">
    <text evidence="1 9">Belongs to the guanylate kinase family.</text>
</comment>
<evidence type="ECO:0000256" key="5">
    <source>
        <dbReference type="ARBA" id="ARBA00022741"/>
    </source>
</evidence>
<keyword evidence="6 9" id="KW-0418">Kinase</keyword>
<dbReference type="InterPro" id="IPR027417">
    <property type="entry name" value="P-loop_NTPase"/>
</dbReference>
<evidence type="ECO:0000259" key="10">
    <source>
        <dbReference type="PROSITE" id="PS50052"/>
    </source>
</evidence>
<reference evidence="11 12" key="1">
    <citation type="submission" date="2023-03" db="EMBL/GenBank/DDBJ databases">
        <title>Host association and intracellularity evolved multiple times independently in the Rickettsiales.</title>
        <authorList>
            <person name="Castelli M."/>
            <person name="Nardi T."/>
            <person name="Gammuto L."/>
            <person name="Bellinzona G."/>
            <person name="Sabaneyeva E."/>
            <person name="Potekhin A."/>
            <person name="Serra V."/>
            <person name="Petroni G."/>
            <person name="Sassera D."/>
        </authorList>
    </citation>
    <scope>NUCLEOTIDE SEQUENCE [LARGE SCALE GENOMIC DNA]</scope>
    <source>
        <strain evidence="11 12">Sr 2-6</strain>
    </source>
</reference>
<dbReference type="NCBIfam" id="TIGR03263">
    <property type="entry name" value="guanyl_kin"/>
    <property type="match status" value="1"/>
</dbReference>
<dbReference type="PROSITE" id="PS50052">
    <property type="entry name" value="GUANYLATE_KINASE_2"/>
    <property type="match status" value="1"/>
</dbReference>
<comment type="catalytic activity">
    <reaction evidence="9">
        <text>GMP + ATP = GDP + ADP</text>
        <dbReference type="Rhea" id="RHEA:20780"/>
        <dbReference type="ChEBI" id="CHEBI:30616"/>
        <dbReference type="ChEBI" id="CHEBI:58115"/>
        <dbReference type="ChEBI" id="CHEBI:58189"/>
        <dbReference type="ChEBI" id="CHEBI:456216"/>
        <dbReference type="EC" id="2.7.4.8"/>
    </reaction>
</comment>
<dbReference type="Pfam" id="PF00625">
    <property type="entry name" value="Guanylate_kin"/>
    <property type="match status" value="1"/>
</dbReference>
<evidence type="ECO:0000256" key="7">
    <source>
        <dbReference type="ARBA" id="ARBA00022840"/>
    </source>
</evidence>
<dbReference type="Gene3D" id="3.40.50.300">
    <property type="entry name" value="P-loop containing nucleotide triphosphate hydrolases"/>
    <property type="match status" value="1"/>
</dbReference>
<keyword evidence="5 9" id="KW-0547">Nucleotide-binding</keyword>
<keyword evidence="12" id="KW-1185">Reference proteome</keyword>
<evidence type="ECO:0000256" key="9">
    <source>
        <dbReference type="HAMAP-Rule" id="MF_00328"/>
    </source>
</evidence>
<evidence type="ECO:0000256" key="1">
    <source>
        <dbReference type="ARBA" id="ARBA00005790"/>
    </source>
</evidence>
<evidence type="ECO:0000256" key="3">
    <source>
        <dbReference type="ARBA" id="ARBA00016296"/>
    </source>
</evidence>
<accession>A0ABU5NB61</accession>
<dbReference type="PANTHER" id="PTHR23117:SF13">
    <property type="entry name" value="GUANYLATE KINASE"/>
    <property type="match status" value="1"/>
</dbReference>
<dbReference type="CDD" id="cd00071">
    <property type="entry name" value="GMPK"/>
    <property type="match status" value="1"/>
</dbReference>
<dbReference type="SMART" id="SM00072">
    <property type="entry name" value="GuKc"/>
    <property type="match status" value="1"/>
</dbReference>
<comment type="subcellular location">
    <subcellularLocation>
        <location evidence="9">Cytoplasm</location>
    </subcellularLocation>
</comment>
<evidence type="ECO:0000313" key="11">
    <source>
        <dbReference type="EMBL" id="MEA0970411.1"/>
    </source>
</evidence>
<keyword evidence="7 9" id="KW-0067">ATP-binding</keyword>
<dbReference type="Gene3D" id="3.30.63.10">
    <property type="entry name" value="Guanylate Kinase phosphate binding domain"/>
    <property type="match status" value="1"/>
</dbReference>
<feature type="domain" description="Guanylate kinase-like" evidence="10">
    <location>
        <begin position="5"/>
        <end position="180"/>
    </location>
</feature>
<dbReference type="InterPro" id="IPR020590">
    <property type="entry name" value="Guanylate_kinase_CS"/>
</dbReference>
<dbReference type="InterPro" id="IPR017665">
    <property type="entry name" value="Guanylate_kinase"/>
</dbReference>
<dbReference type="GO" id="GO:0016301">
    <property type="term" value="F:kinase activity"/>
    <property type="evidence" value="ECO:0007669"/>
    <property type="project" value="UniProtKB-KW"/>
</dbReference>
<evidence type="ECO:0000313" key="12">
    <source>
        <dbReference type="Proteomes" id="UP001291687"/>
    </source>
</evidence>
<dbReference type="EC" id="2.7.4.8" evidence="2 9"/>
<keyword evidence="9" id="KW-0963">Cytoplasm</keyword>
<organism evidence="11 12">
    <name type="scientific">Candidatus Megaera venefica</name>
    <dbReference type="NCBI Taxonomy" id="2055910"/>
    <lineage>
        <taxon>Bacteria</taxon>
        <taxon>Pseudomonadati</taxon>
        <taxon>Pseudomonadota</taxon>
        <taxon>Alphaproteobacteria</taxon>
        <taxon>Rickettsiales</taxon>
        <taxon>Rickettsiaceae</taxon>
        <taxon>Candidatus Megaera</taxon>
    </lineage>
</organism>
<dbReference type="InterPro" id="IPR008144">
    <property type="entry name" value="Guanylate_kin-like_dom"/>
</dbReference>
<comment type="caution">
    <text evidence="11">The sequence shown here is derived from an EMBL/GenBank/DDBJ whole genome shotgun (WGS) entry which is preliminary data.</text>
</comment>
<comment type="function">
    <text evidence="9">Essential for recycling GMP and indirectly, cGMP.</text>
</comment>
<dbReference type="PANTHER" id="PTHR23117">
    <property type="entry name" value="GUANYLATE KINASE-RELATED"/>
    <property type="match status" value="1"/>
</dbReference>
<sequence length="191" mass="21896">MQSNAMIIILSAPSGCGKSSIAKKLLETDANLVLSISATTRQPRPGEVDGEHYFFKTKDDFKKIHYLESAEIYGNFYGTPRDFVEKKLLEGRDVLFDIDFQGAYQIINNAKAQVVSIFILPPDMETLRKRMIDRGQDEQNVIELRLEKAQSEIEHAKNYDYIIINDSFDQAIEEIRAIILAERNKKIYDSK</sequence>
<proteinExistence type="inferred from homology"/>
<dbReference type="InterPro" id="IPR008145">
    <property type="entry name" value="GK/Ca_channel_bsu"/>
</dbReference>
<name>A0ABU5NB61_9RICK</name>
<dbReference type="SUPFAM" id="SSF52540">
    <property type="entry name" value="P-loop containing nucleoside triphosphate hydrolases"/>
    <property type="match status" value="1"/>
</dbReference>
<dbReference type="PROSITE" id="PS00856">
    <property type="entry name" value="GUANYLATE_KINASE_1"/>
    <property type="match status" value="1"/>
</dbReference>
<gene>
    <name evidence="9" type="primary">gmk</name>
    <name evidence="11" type="ORF">Megvenef_00373</name>
</gene>
<keyword evidence="4 9" id="KW-0808">Transferase</keyword>
<feature type="binding site" evidence="9">
    <location>
        <begin position="12"/>
        <end position="19"/>
    </location>
    <ligand>
        <name>ATP</name>
        <dbReference type="ChEBI" id="CHEBI:30616"/>
    </ligand>
</feature>
<dbReference type="HAMAP" id="MF_00328">
    <property type="entry name" value="Guanylate_kinase"/>
    <property type="match status" value="1"/>
</dbReference>
<evidence type="ECO:0000256" key="8">
    <source>
        <dbReference type="ARBA" id="ARBA00030128"/>
    </source>
</evidence>